<evidence type="ECO:0000256" key="1">
    <source>
        <dbReference type="ARBA" id="ARBA00001974"/>
    </source>
</evidence>
<dbReference type="PANTHER" id="PTHR43004">
    <property type="entry name" value="TRK SYSTEM POTASSIUM UPTAKE PROTEIN"/>
    <property type="match status" value="1"/>
</dbReference>
<evidence type="ECO:0000256" key="4">
    <source>
        <dbReference type="SAM" id="MobiDB-lite"/>
    </source>
</evidence>
<feature type="region of interest" description="Disordered" evidence="4">
    <location>
        <begin position="1"/>
        <end position="29"/>
    </location>
</feature>
<dbReference type="PANTHER" id="PTHR43004:SF19">
    <property type="entry name" value="BINDING MONOOXYGENASE, PUTATIVE (JCVI)-RELATED"/>
    <property type="match status" value="1"/>
</dbReference>
<dbReference type="Gene3D" id="3.50.50.60">
    <property type="entry name" value="FAD/NAD(P)-binding domain"/>
    <property type="match status" value="1"/>
</dbReference>
<dbReference type="InterPro" id="IPR002938">
    <property type="entry name" value="FAD-bd"/>
</dbReference>
<dbReference type="GO" id="GO:0071949">
    <property type="term" value="F:FAD binding"/>
    <property type="evidence" value="ECO:0007669"/>
    <property type="project" value="InterPro"/>
</dbReference>
<evidence type="ECO:0000313" key="7">
    <source>
        <dbReference type="Proteomes" id="UP000325516"/>
    </source>
</evidence>
<evidence type="ECO:0000259" key="5">
    <source>
        <dbReference type="Pfam" id="PF01494"/>
    </source>
</evidence>
<dbReference type="SUPFAM" id="SSF51905">
    <property type="entry name" value="FAD/NAD(P)-binding domain"/>
    <property type="match status" value="1"/>
</dbReference>
<dbReference type="Gene3D" id="3.40.30.120">
    <property type="match status" value="1"/>
</dbReference>
<keyword evidence="3" id="KW-0274">FAD</keyword>
<accession>A0A5J6L759</accession>
<dbReference type="GO" id="GO:0016709">
    <property type="term" value="F:oxidoreductase activity, acting on paired donors, with incorporation or reduction of molecular oxygen, NAD(P)H as one donor, and incorporation of one atom of oxygen"/>
    <property type="evidence" value="ECO:0007669"/>
    <property type="project" value="UniProtKB-ARBA"/>
</dbReference>
<dbReference type="Gene3D" id="3.30.70.2450">
    <property type="match status" value="1"/>
</dbReference>
<dbReference type="Proteomes" id="UP000325516">
    <property type="component" value="Chromosome"/>
</dbReference>
<dbReference type="InterPro" id="IPR050641">
    <property type="entry name" value="RIFMO-like"/>
</dbReference>
<dbReference type="InterPro" id="IPR036188">
    <property type="entry name" value="FAD/NAD-bd_sf"/>
</dbReference>
<name>A0A5J6L759_9MICO</name>
<comment type="cofactor">
    <cofactor evidence="1">
        <name>FAD</name>
        <dbReference type="ChEBI" id="CHEBI:57692"/>
    </cofactor>
</comment>
<sequence length="542" mass="58325">MAVRTRAPGRADRLRSPHPEHSPRARGDRMDADVLVVGAGPTGLTAALELARRGIRVRIIDRARTANTQTRALGVQARTLELLARTGITDELLARGLMADRFNIFSEGRRILRADFGGLPTAYPFLLMVPQNEVEDVLAQALAEWGVAVERECELTALTPSIDGVTATVTHAQGPAEARTYPWVIGADGAHSTVRALLDIGFLGTAFDEHFAVADLRVDWDRPPTEFFAFLNRGRFAAFFPMIGGWHRVAIARPAGEERWERGSVPTDDLQAALDRIVPGRPRIVEVRESGRFRINQRRAAAHRAGRVFLAGDAAHIHSVIGAQGLNTGIQDAVNLAWKLAGVIHGDAHPQLLDSYEAERAPVAARLVRGTRAVTRMTLLHNPIALAARRTVAPRVLGRPHTQRVLTRAVSQLDVSYHDARGAAPAGRAAVGDRAPDADAGGRRIHDLLDPVGFTLLDFGTDAASAREPITGGLLAPVVRMPETAEVSAAYEITGPTLVLVRPDGYIAARGGAEDIRRYVRGRMPARASEGVGATGDLPGDG</sequence>
<dbReference type="PRINTS" id="PR00420">
    <property type="entry name" value="RNGMNOXGNASE"/>
</dbReference>
<evidence type="ECO:0000313" key="6">
    <source>
        <dbReference type="EMBL" id="QEW04261.1"/>
    </source>
</evidence>
<dbReference type="Pfam" id="PF01494">
    <property type="entry name" value="FAD_binding_3"/>
    <property type="match status" value="1"/>
</dbReference>
<feature type="compositionally biased region" description="Basic and acidic residues" evidence="4">
    <location>
        <begin position="9"/>
        <end position="29"/>
    </location>
</feature>
<organism evidence="6 7">
    <name type="scientific">Microbacterium lushaniae</name>
    <dbReference type="NCBI Taxonomy" id="2614639"/>
    <lineage>
        <taxon>Bacteria</taxon>
        <taxon>Bacillati</taxon>
        <taxon>Actinomycetota</taxon>
        <taxon>Actinomycetes</taxon>
        <taxon>Micrococcales</taxon>
        <taxon>Microbacteriaceae</taxon>
        <taxon>Microbacterium</taxon>
    </lineage>
</organism>
<keyword evidence="7" id="KW-1185">Reference proteome</keyword>
<evidence type="ECO:0000256" key="3">
    <source>
        <dbReference type="ARBA" id="ARBA00022827"/>
    </source>
</evidence>
<dbReference type="Pfam" id="PF21274">
    <property type="entry name" value="Rng_hyd_C"/>
    <property type="match status" value="1"/>
</dbReference>
<protein>
    <submittedName>
        <fullName evidence="6">FAD-dependent oxidoreductase</fullName>
    </submittedName>
</protein>
<reference evidence="7" key="1">
    <citation type="submission" date="2019-09" db="EMBL/GenBank/DDBJ databases">
        <title>Mumia zhuanghuii sp. nov. isolated from the intestinal contents of plateau pika (Ochotona curzoniae) in the Qinghai-Tibet plateau of China.</title>
        <authorList>
            <person name="Tian Z."/>
        </authorList>
    </citation>
    <scope>NUCLEOTIDE SEQUENCE [LARGE SCALE GENOMIC DNA]</scope>
    <source>
        <strain evidence="7">L-031</strain>
    </source>
</reference>
<dbReference type="EMBL" id="CP044232">
    <property type="protein sequence ID" value="QEW04261.1"/>
    <property type="molecule type" value="Genomic_DNA"/>
</dbReference>
<keyword evidence="2" id="KW-0285">Flavoprotein</keyword>
<feature type="domain" description="FAD-binding" evidence="5">
    <location>
        <begin position="31"/>
        <end position="370"/>
    </location>
</feature>
<proteinExistence type="predicted"/>
<dbReference type="AlphaFoldDB" id="A0A5J6L759"/>
<dbReference type="KEGG" id="mlz:F6J85_14960"/>
<gene>
    <name evidence="6" type="ORF">F6J85_14960</name>
</gene>
<evidence type="ECO:0000256" key="2">
    <source>
        <dbReference type="ARBA" id="ARBA00022630"/>
    </source>
</evidence>